<evidence type="ECO:0000313" key="1">
    <source>
        <dbReference type="EMBL" id="OXB94688.1"/>
    </source>
</evidence>
<dbReference type="AlphaFoldDB" id="A0A226QS05"/>
<dbReference type="EMBL" id="NDYL01000001">
    <property type="protein sequence ID" value="OXB94688.1"/>
    <property type="molecule type" value="Genomic_DNA"/>
</dbReference>
<accession>A0A226QS05</accession>
<dbReference type="Proteomes" id="UP000198394">
    <property type="component" value="Unassembled WGS sequence"/>
</dbReference>
<comment type="caution">
    <text evidence="1">The sequence shown here is derived from an EMBL/GenBank/DDBJ whole genome shotgun (WGS) entry which is preliminary data.</text>
</comment>
<gene>
    <name evidence="1" type="ORF">B9L23_07420</name>
</gene>
<dbReference type="RefSeq" id="WP_089097142.1">
    <property type="nucleotide sequence ID" value="NZ_NDYL01000001.1"/>
</dbReference>
<name>A0A226QS05_9BACL</name>
<proteinExistence type="predicted"/>
<sequence>MNYKYLSDLHVSFDHLRKRLGLPEEVEIVRAHVDDITGSIHFILQSQEEVKHITFPTRRGEVPRKIRLNERDDNHDGGIKVKLPIW</sequence>
<reference evidence="1 2" key="1">
    <citation type="submission" date="2017-04" db="EMBL/GenBank/DDBJ databases">
        <title>The genome sequence of Parageobacillus galactosidasius DSM 18751.</title>
        <authorList>
            <person name="Ramaloko W.T."/>
            <person name="Koen N."/>
            <person name="Polliack S."/>
            <person name="Aliyu H."/>
            <person name="Lebre P."/>
            <person name="Mohr T."/>
            <person name="Oswald F."/>
            <person name="Zwick M."/>
            <person name="Neumann A."/>
            <person name="Syldatk C."/>
            <person name="Cowan D."/>
            <person name="De Maayer P."/>
        </authorList>
    </citation>
    <scope>NUCLEOTIDE SEQUENCE [LARGE SCALE GENOMIC DNA]</scope>
    <source>
        <strain evidence="1 2">DSM 18751</strain>
    </source>
</reference>
<evidence type="ECO:0000313" key="2">
    <source>
        <dbReference type="Proteomes" id="UP000198394"/>
    </source>
</evidence>
<keyword evidence="2" id="KW-1185">Reference proteome</keyword>
<protein>
    <submittedName>
        <fullName evidence="1">Uncharacterized protein</fullName>
    </submittedName>
</protein>
<organism evidence="1 2">
    <name type="scientific">Parageobacillus galactosidasius</name>
    <dbReference type="NCBI Taxonomy" id="883812"/>
    <lineage>
        <taxon>Bacteria</taxon>
        <taxon>Bacillati</taxon>
        <taxon>Bacillota</taxon>
        <taxon>Bacilli</taxon>
        <taxon>Bacillales</taxon>
        <taxon>Anoxybacillaceae</taxon>
        <taxon>Parageobacillus</taxon>
    </lineage>
</organism>